<evidence type="ECO:0000256" key="1">
    <source>
        <dbReference type="ARBA" id="ARBA00022679"/>
    </source>
</evidence>
<evidence type="ECO:0000259" key="2">
    <source>
        <dbReference type="Pfam" id="PF03033"/>
    </source>
</evidence>
<keyword evidence="4" id="KW-1185">Reference proteome</keyword>
<dbReference type="Gene3D" id="3.40.50.2000">
    <property type="entry name" value="Glycogen Phosphorylase B"/>
    <property type="match status" value="2"/>
</dbReference>
<dbReference type="PANTHER" id="PTHR48050">
    <property type="entry name" value="STEROL 3-BETA-GLUCOSYLTRANSFERASE"/>
    <property type="match status" value="1"/>
</dbReference>
<feature type="domain" description="Glycosyltransferase family 28 N-terminal" evidence="2">
    <location>
        <begin position="5"/>
        <end position="146"/>
    </location>
</feature>
<proteinExistence type="predicted"/>
<accession>A0ABP0N3Q9</accession>
<dbReference type="SUPFAM" id="SSF53756">
    <property type="entry name" value="UDP-Glycosyltransferase/glycogen phosphorylase"/>
    <property type="match status" value="1"/>
</dbReference>
<dbReference type="EMBL" id="CAXAMN010021361">
    <property type="protein sequence ID" value="CAK9058425.1"/>
    <property type="molecule type" value="Genomic_DNA"/>
</dbReference>
<organism evidence="3 4">
    <name type="scientific">Durusdinium trenchii</name>
    <dbReference type="NCBI Taxonomy" id="1381693"/>
    <lineage>
        <taxon>Eukaryota</taxon>
        <taxon>Sar</taxon>
        <taxon>Alveolata</taxon>
        <taxon>Dinophyceae</taxon>
        <taxon>Suessiales</taxon>
        <taxon>Symbiodiniaceae</taxon>
        <taxon>Durusdinium</taxon>
    </lineage>
</organism>
<evidence type="ECO:0000313" key="3">
    <source>
        <dbReference type="EMBL" id="CAK9058425.1"/>
    </source>
</evidence>
<evidence type="ECO:0000313" key="4">
    <source>
        <dbReference type="Proteomes" id="UP001642484"/>
    </source>
</evidence>
<comment type="caution">
    <text evidence="3">The sequence shown here is derived from an EMBL/GenBank/DDBJ whole genome shotgun (WGS) entry which is preliminary data.</text>
</comment>
<dbReference type="Proteomes" id="UP001642484">
    <property type="component" value="Unassembled WGS sequence"/>
</dbReference>
<name>A0ABP0N3Q9_9DINO</name>
<dbReference type="Pfam" id="PF00201">
    <property type="entry name" value="UDPGT"/>
    <property type="match status" value="1"/>
</dbReference>
<reference evidence="3 4" key="1">
    <citation type="submission" date="2024-02" db="EMBL/GenBank/DDBJ databases">
        <authorList>
            <person name="Chen Y."/>
            <person name="Shah S."/>
            <person name="Dougan E. K."/>
            <person name="Thang M."/>
            <person name="Chan C."/>
        </authorList>
    </citation>
    <scope>NUCLEOTIDE SEQUENCE [LARGE SCALE GENOMIC DNA]</scope>
</reference>
<dbReference type="InterPro" id="IPR050426">
    <property type="entry name" value="Glycosyltransferase_28"/>
</dbReference>
<dbReference type="PANTHER" id="PTHR48050:SF13">
    <property type="entry name" value="STEROL 3-BETA-GLUCOSYLTRANSFERASE UGT80A2"/>
    <property type="match status" value="1"/>
</dbReference>
<dbReference type="InterPro" id="IPR002213">
    <property type="entry name" value="UDP_glucos_trans"/>
</dbReference>
<sequence length="428" mass="48043">MKCAFCNVGSRGDLQPLVALALGFQAKGWDVVVISEERNRALAESFSLSFRAIAGDLAGIVFEEEHAEMLVKGRLLKMIQEMRREMERRKKMSWDQALKDWVETTRDVQLIVSGPLTCNETYSLAEKLGVPWVPVMFGPYFPTREFPNPFVMESNWFSWLNLFSFNFFCWAMWQKQSSETNAFRAELGLEPLLCRRGMLSVVEEKELLMIGAFHEIFIPTQRVPADWKSHMLVRNFLFVPKTPEDSLDLEVQEFLAKSEGTGVIYLGLGSMPAPPKDLMELVRKIVQTLEVKAVLCAGWSGVTNSELEEILVVKSCPHDLLFPKCKVILHHAGVGTCAAALRSGVPSVCLPVLMDQFSNANQLAKLGVAPPSIPFRNVPSSHGAVLEAVRFALESVEMMAKAQEMSRRLEESDGTALCVEKILQTYFE</sequence>
<gene>
    <name evidence="3" type="ORF">CCMP2556_LOCUS28803</name>
</gene>
<dbReference type="Pfam" id="PF03033">
    <property type="entry name" value="Glyco_transf_28"/>
    <property type="match status" value="1"/>
</dbReference>
<dbReference type="InterPro" id="IPR004276">
    <property type="entry name" value="GlycoTrans_28_N"/>
</dbReference>
<protein>
    <recommendedName>
        <fullName evidence="2">Glycosyltransferase family 28 N-terminal domain-containing protein</fullName>
    </recommendedName>
</protein>
<keyword evidence="1" id="KW-0808">Transferase</keyword>
<dbReference type="CDD" id="cd03784">
    <property type="entry name" value="GT1_Gtf-like"/>
    <property type="match status" value="1"/>
</dbReference>